<evidence type="ECO:0000256" key="4">
    <source>
        <dbReference type="ARBA" id="ARBA00023004"/>
    </source>
</evidence>
<comment type="caution">
    <text evidence="8">The sequence shown here is derived from an EMBL/GenBank/DDBJ whole genome shotgun (WGS) entry which is preliminary data.</text>
</comment>
<keyword evidence="5" id="KW-0411">Iron-sulfur</keyword>
<dbReference type="SUPFAM" id="SSF102114">
    <property type="entry name" value="Radical SAM enzymes"/>
    <property type="match status" value="1"/>
</dbReference>
<dbReference type="GO" id="GO:0031419">
    <property type="term" value="F:cobalamin binding"/>
    <property type="evidence" value="ECO:0007669"/>
    <property type="project" value="InterPro"/>
</dbReference>
<dbReference type="PANTHER" id="PTHR43409:SF3">
    <property type="entry name" value="HYPOTHETICAL METHYLTRANSFERASE"/>
    <property type="match status" value="1"/>
</dbReference>
<dbReference type="SFLD" id="SFLDG01123">
    <property type="entry name" value="methyltransferase_(Class_B)"/>
    <property type="match status" value="1"/>
</dbReference>
<proteinExistence type="predicted"/>
<dbReference type="InterPro" id="IPR006638">
    <property type="entry name" value="Elp3/MiaA/NifB-like_rSAM"/>
</dbReference>
<accession>A0A9X2PGT7</accession>
<keyword evidence="6" id="KW-1133">Transmembrane helix</keyword>
<reference evidence="8" key="1">
    <citation type="submission" date="2022-08" db="EMBL/GenBank/DDBJ databases">
        <authorList>
            <person name="Li F."/>
        </authorList>
    </citation>
    <scope>NUCLEOTIDE SEQUENCE</scope>
    <source>
        <strain evidence="8">MQZ15Z-1</strain>
    </source>
</reference>
<gene>
    <name evidence="8" type="ORF">NVS89_16920</name>
</gene>
<feature type="transmembrane region" description="Helical" evidence="6">
    <location>
        <begin position="307"/>
        <end position="327"/>
    </location>
</feature>
<evidence type="ECO:0000256" key="6">
    <source>
        <dbReference type="SAM" id="Phobius"/>
    </source>
</evidence>
<dbReference type="Gene3D" id="3.40.50.280">
    <property type="entry name" value="Cobalamin-binding domain"/>
    <property type="match status" value="1"/>
</dbReference>
<dbReference type="Gene3D" id="3.80.30.20">
    <property type="entry name" value="tm_1862 like domain"/>
    <property type="match status" value="1"/>
</dbReference>
<dbReference type="InterPro" id="IPR051198">
    <property type="entry name" value="BchE-like"/>
</dbReference>
<evidence type="ECO:0000256" key="5">
    <source>
        <dbReference type="ARBA" id="ARBA00023014"/>
    </source>
</evidence>
<dbReference type="PROSITE" id="PS51918">
    <property type="entry name" value="RADICAL_SAM"/>
    <property type="match status" value="1"/>
</dbReference>
<dbReference type="Pfam" id="PF02310">
    <property type="entry name" value="B12-binding"/>
    <property type="match status" value="1"/>
</dbReference>
<dbReference type="GO" id="GO:0003824">
    <property type="term" value="F:catalytic activity"/>
    <property type="evidence" value="ECO:0007669"/>
    <property type="project" value="InterPro"/>
</dbReference>
<dbReference type="GO" id="GO:0051536">
    <property type="term" value="F:iron-sulfur cluster binding"/>
    <property type="evidence" value="ECO:0007669"/>
    <property type="project" value="UniProtKB-KW"/>
</dbReference>
<dbReference type="Pfam" id="PF04055">
    <property type="entry name" value="Radical_SAM"/>
    <property type="match status" value="1"/>
</dbReference>
<evidence type="ECO:0000256" key="3">
    <source>
        <dbReference type="ARBA" id="ARBA00022723"/>
    </source>
</evidence>
<evidence type="ECO:0000259" key="7">
    <source>
        <dbReference type="PROSITE" id="PS51918"/>
    </source>
</evidence>
<protein>
    <submittedName>
        <fullName evidence="8">B12-binding domain-containing radical SAM protein</fullName>
    </submittedName>
</protein>
<dbReference type="InterPro" id="IPR023404">
    <property type="entry name" value="rSAM_horseshoe"/>
</dbReference>
<keyword evidence="4" id="KW-0408">Iron</keyword>
<keyword evidence="3" id="KW-0479">Metal-binding</keyword>
<feature type="domain" description="Radical SAM core" evidence="7">
    <location>
        <begin position="167"/>
        <end position="388"/>
    </location>
</feature>
<evidence type="ECO:0000256" key="2">
    <source>
        <dbReference type="ARBA" id="ARBA00022691"/>
    </source>
</evidence>
<dbReference type="Pfam" id="PF13282">
    <property type="entry name" value="DUF4070"/>
    <property type="match status" value="1"/>
</dbReference>
<dbReference type="RefSeq" id="WP_258733946.1">
    <property type="nucleotide sequence ID" value="NZ_JANTHZ010000008.1"/>
</dbReference>
<dbReference type="GO" id="GO:0046872">
    <property type="term" value="F:metal ion binding"/>
    <property type="evidence" value="ECO:0007669"/>
    <property type="project" value="UniProtKB-KW"/>
</dbReference>
<dbReference type="InterPro" id="IPR034530">
    <property type="entry name" value="HpnP-like"/>
</dbReference>
<keyword evidence="6" id="KW-0472">Membrane</keyword>
<dbReference type="PANTHER" id="PTHR43409">
    <property type="entry name" value="ANAEROBIC MAGNESIUM-PROTOPORPHYRIN IX MONOMETHYL ESTER CYCLASE-RELATED"/>
    <property type="match status" value="1"/>
</dbReference>
<evidence type="ECO:0000313" key="8">
    <source>
        <dbReference type="EMBL" id="MCS0496786.1"/>
    </source>
</evidence>
<sequence length="537" mass="59369">MRQQTKVLLVYPRFAGPSFWNFRETCSLVGARYPAPPLGLITVAAMLPEHWVLRLVDCNVEELSDRDLGWADLVLMSGMLPQQENALRLIDRVHAAGKLVAVGGPDATSSPELYAAADFRVLGEAEDVIDDFIAAWTSGETKGDFTAPKFQADVTRSPVPRFDLLTFSNYLFVGVQFSRGCPFTCEFCDIIELYGRVPRTKTTEQMLAELDALYALGYRGHVDFVDDNLIGNKKAVKAFLPALIEWQKAHSHPFEFSTEASINLADDQALLALLSQAGFFTVFVGIESPDEDVLRSAQKKQNTRRDIVVSLEKIYAAGIVVIAGFILGFDDEKPGAGARMAELIEDAAIPVSMVGLLYALPNTQLTTRLGREGRLFASDHVDEGVSGDQCIAGLNFDTKRPRIDILRDYHQVVSSIYTPRSFFDRVRRVGEKLRPPPAVDKSFNFGRSMADARLFTSFMVKSAFRHPQLALQMTRLIGQGMRTNPGAVPAMVKMAIFYAHLGPFARYVSEEIASQIEAIEDGSWAAPERTPAIVMTA</sequence>
<organism evidence="8 9">
    <name type="scientific">Ancylobacter mangrovi</name>
    <dbReference type="NCBI Taxonomy" id="2972472"/>
    <lineage>
        <taxon>Bacteria</taxon>
        <taxon>Pseudomonadati</taxon>
        <taxon>Pseudomonadota</taxon>
        <taxon>Alphaproteobacteria</taxon>
        <taxon>Hyphomicrobiales</taxon>
        <taxon>Xanthobacteraceae</taxon>
        <taxon>Ancylobacter</taxon>
    </lineage>
</organism>
<dbReference type="CDD" id="cd01335">
    <property type="entry name" value="Radical_SAM"/>
    <property type="match status" value="1"/>
</dbReference>
<dbReference type="SFLD" id="SFLDG01082">
    <property type="entry name" value="B12-binding_domain_containing"/>
    <property type="match status" value="1"/>
</dbReference>
<dbReference type="InterPro" id="IPR034466">
    <property type="entry name" value="Methyltransferase_Class_B"/>
</dbReference>
<dbReference type="InterPro" id="IPR006158">
    <property type="entry name" value="Cobalamin-bd"/>
</dbReference>
<name>A0A9X2PGT7_9HYPH</name>
<dbReference type="SFLD" id="SFLDS00029">
    <property type="entry name" value="Radical_SAM"/>
    <property type="match status" value="1"/>
</dbReference>
<dbReference type="AlphaFoldDB" id="A0A9X2PGT7"/>
<comment type="cofactor">
    <cofactor evidence="1">
        <name>[4Fe-4S] cluster</name>
        <dbReference type="ChEBI" id="CHEBI:49883"/>
    </cofactor>
</comment>
<dbReference type="EMBL" id="JANTHZ010000008">
    <property type="protein sequence ID" value="MCS0496786.1"/>
    <property type="molecule type" value="Genomic_DNA"/>
</dbReference>
<dbReference type="InterPro" id="IPR007197">
    <property type="entry name" value="rSAM"/>
</dbReference>
<keyword evidence="6" id="KW-0812">Transmembrane</keyword>
<dbReference type="Proteomes" id="UP001151088">
    <property type="component" value="Unassembled WGS sequence"/>
</dbReference>
<dbReference type="GO" id="GO:0005829">
    <property type="term" value="C:cytosol"/>
    <property type="evidence" value="ECO:0007669"/>
    <property type="project" value="TreeGrafter"/>
</dbReference>
<dbReference type="InterPro" id="IPR025274">
    <property type="entry name" value="DUF4070"/>
</dbReference>
<keyword evidence="2" id="KW-0949">S-adenosyl-L-methionine</keyword>
<evidence type="ECO:0000256" key="1">
    <source>
        <dbReference type="ARBA" id="ARBA00001966"/>
    </source>
</evidence>
<keyword evidence="9" id="KW-1185">Reference proteome</keyword>
<dbReference type="SFLD" id="SFLDF00303">
    <property type="entry name" value="hopanoid_C2-methyltransferase"/>
    <property type="match status" value="1"/>
</dbReference>
<evidence type="ECO:0000313" key="9">
    <source>
        <dbReference type="Proteomes" id="UP001151088"/>
    </source>
</evidence>
<dbReference type="InterPro" id="IPR058240">
    <property type="entry name" value="rSAM_sf"/>
</dbReference>
<dbReference type="SMART" id="SM00729">
    <property type="entry name" value="Elp3"/>
    <property type="match status" value="1"/>
</dbReference>